<proteinExistence type="predicted"/>
<organism evidence="1 2">
    <name type="scientific">Candidatus Roizmanbacteria bacterium CG_4_8_14_3_um_filter_36_10</name>
    <dbReference type="NCBI Taxonomy" id="1974834"/>
    <lineage>
        <taxon>Bacteria</taxon>
        <taxon>Candidatus Roizmaniibacteriota</taxon>
    </lineage>
</organism>
<sequence length="124" mass="14518">MINHKCDAFIVACIDFRFQKFIKNWLDKNFKNKTYDYVGFAGATKDLKTIMKQLDISVRLHQIKQVVLIHHEDCGAYGKESTHDRHVADLGKVKKIIKNKYPKLQVDLYYLHLDGMFEKVCGKI</sequence>
<dbReference type="InterPro" id="IPR036874">
    <property type="entry name" value="Carbonic_anhydrase_sf"/>
</dbReference>
<dbReference type="GO" id="GO:0008270">
    <property type="term" value="F:zinc ion binding"/>
    <property type="evidence" value="ECO:0007669"/>
    <property type="project" value="InterPro"/>
</dbReference>
<accession>A0A2M8GNB6</accession>
<evidence type="ECO:0000313" key="1">
    <source>
        <dbReference type="EMBL" id="PJC82032.1"/>
    </source>
</evidence>
<dbReference type="Pfam" id="PF20393">
    <property type="entry name" value="Pro_CA_2"/>
    <property type="match status" value="1"/>
</dbReference>
<name>A0A2M8GNB6_9BACT</name>
<evidence type="ECO:0000313" key="2">
    <source>
        <dbReference type="Proteomes" id="UP000229370"/>
    </source>
</evidence>
<gene>
    <name evidence="1" type="ORF">CO007_01660</name>
</gene>
<comment type="caution">
    <text evidence="1">The sequence shown here is derived from an EMBL/GenBank/DDBJ whole genome shotgun (WGS) entry which is preliminary data.</text>
</comment>
<dbReference type="SUPFAM" id="SSF53056">
    <property type="entry name" value="beta-carbonic anhydrase, cab"/>
    <property type="match status" value="1"/>
</dbReference>
<protein>
    <recommendedName>
        <fullName evidence="3">Carbonic anhydrase</fullName>
    </recommendedName>
</protein>
<evidence type="ECO:0008006" key="3">
    <source>
        <dbReference type="Google" id="ProtNLM"/>
    </source>
</evidence>
<reference evidence="2" key="1">
    <citation type="submission" date="2017-09" db="EMBL/GenBank/DDBJ databases">
        <title>Depth-based differentiation of microbial function through sediment-hosted aquifers and enrichment of novel symbionts in the deep terrestrial subsurface.</title>
        <authorList>
            <person name="Probst A.J."/>
            <person name="Ladd B."/>
            <person name="Jarett J.K."/>
            <person name="Geller-Mcgrath D.E."/>
            <person name="Sieber C.M.K."/>
            <person name="Emerson J.B."/>
            <person name="Anantharaman K."/>
            <person name="Thomas B.C."/>
            <person name="Malmstrom R."/>
            <person name="Stieglmeier M."/>
            <person name="Klingl A."/>
            <person name="Woyke T."/>
            <person name="Ryan C.M."/>
            <person name="Banfield J.F."/>
        </authorList>
    </citation>
    <scope>NUCLEOTIDE SEQUENCE [LARGE SCALE GENOMIC DNA]</scope>
</reference>
<dbReference type="EMBL" id="PFQK01000032">
    <property type="protein sequence ID" value="PJC82032.1"/>
    <property type="molecule type" value="Genomic_DNA"/>
</dbReference>
<dbReference type="GO" id="GO:0004089">
    <property type="term" value="F:carbonate dehydratase activity"/>
    <property type="evidence" value="ECO:0007669"/>
    <property type="project" value="InterPro"/>
</dbReference>
<dbReference type="InterPro" id="IPR046871">
    <property type="entry name" value="Pro_CA_2"/>
</dbReference>
<dbReference type="Gene3D" id="3.40.1050.10">
    <property type="entry name" value="Carbonic anhydrase"/>
    <property type="match status" value="1"/>
</dbReference>
<dbReference type="AlphaFoldDB" id="A0A2M8GNB6"/>
<dbReference type="Proteomes" id="UP000229370">
    <property type="component" value="Unassembled WGS sequence"/>
</dbReference>